<proteinExistence type="predicted"/>
<dbReference type="EMBL" id="UINC01001460">
    <property type="protein sequence ID" value="SUZ81261.1"/>
    <property type="molecule type" value="Genomic_DNA"/>
</dbReference>
<sequence length="133" mass="15179">MGEWPVDLLVATEVKTFGGHSQRSSVIERDAVYSYQCRGQFEVQVGNQFQRLGPVRAHRVFSNPGTRRLAHQPDDRGRSHLEVIGVMRDDAVKVMFVPKLDPVRCEMLGKCLVYHRSTNSQTLGLFFLKQLYS</sequence>
<gene>
    <name evidence="1" type="ORF">METZ01_LOCUS34115</name>
</gene>
<accession>A0A381QPH6</accession>
<dbReference type="AlphaFoldDB" id="A0A381QPH6"/>
<organism evidence="1">
    <name type="scientific">marine metagenome</name>
    <dbReference type="NCBI Taxonomy" id="408172"/>
    <lineage>
        <taxon>unclassified sequences</taxon>
        <taxon>metagenomes</taxon>
        <taxon>ecological metagenomes</taxon>
    </lineage>
</organism>
<reference evidence="1" key="1">
    <citation type="submission" date="2018-05" db="EMBL/GenBank/DDBJ databases">
        <authorList>
            <person name="Lanie J.A."/>
            <person name="Ng W.-L."/>
            <person name="Kazmierczak K.M."/>
            <person name="Andrzejewski T.M."/>
            <person name="Davidsen T.M."/>
            <person name="Wayne K.J."/>
            <person name="Tettelin H."/>
            <person name="Glass J.I."/>
            <person name="Rusch D."/>
            <person name="Podicherti R."/>
            <person name="Tsui H.-C.T."/>
            <person name="Winkler M.E."/>
        </authorList>
    </citation>
    <scope>NUCLEOTIDE SEQUENCE</scope>
</reference>
<name>A0A381QPH6_9ZZZZ</name>
<protein>
    <submittedName>
        <fullName evidence="1">Uncharacterized protein</fullName>
    </submittedName>
</protein>
<evidence type="ECO:0000313" key="1">
    <source>
        <dbReference type="EMBL" id="SUZ81261.1"/>
    </source>
</evidence>